<proteinExistence type="predicted"/>
<evidence type="ECO:0000313" key="1">
    <source>
        <dbReference type="EMBL" id="ULU11518.1"/>
    </source>
</evidence>
<dbReference type="EMBL" id="CP090891">
    <property type="protein sequence ID" value="ULU11518.1"/>
    <property type="molecule type" value="Genomic_DNA"/>
</dbReference>
<reference evidence="1 2" key="1">
    <citation type="submission" date="2022-05" db="EMBL/GenBank/DDBJ databases">
        <title>Chromosome-level reference genomes for two strains of Caenorhabditis briggsae: an improved platform for comparative genomics.</title>
        <authorList>
            <person name="Stevens L."/>
            <person name="Andersen E.C."/>
        </authorList>
    </citation>
    <scope>NUCLEOTIDE SEQUENCE [LARGE SCALE GENOMIC DNA]</scope>
    <source>
        <strain evidence="1">QX1410_ONT</strain>
        <tissue evidence="1">Whole-organism</tissue>
    </source>
</reference>
<sequence>MVELCELHMMPDEDQWPDDIDARIAALNFCGINENLTTWGRIRSSEPLDERTASAPDVWKRSIHRPNSLIANFVSGDAATRFVDVNDNEIREANEDIIRKDRWRRDSARRSSITFY</sequence>
<protein>
    <submittedName>
        <fullName evidence="1">Uncharacterized protein</fullName>
    </submittedName>
</protein>
<evidence type="ECO:0000313" key="2">
    <source>
        <dbReference type="Proteomes" id="UP000827892"/>
    </source>
</evidence>
<name>A0AAE9DUC0_CAEBR</name>
<accession>A0AAE9DUC0</accession>
<gene>
    <name evidence="1" type="ORF">L3Y34_015151</name>
</gene>
<dbReference type="Proteomes" id="UP000827892">
    <property type="component" value="Chromosome I"/>
</dbReference>
<organism evidence="1 2">
    <name type="scientific">Caenorhabditis briggsae</name>
    <dbReference type="NCBI Taxonomy" id="6238"/>
    <lineage>
        <taxon>Eukaryota</taxon>
        <taxon>Metazoa</taxon>
        <taxon>Ecdysozoa</taxon>
        <taxon>Nematoda</taxon>
        <taxon>Chromadorea</taxon>
        <taxon>Rhabditida</taxon>
        <taxon>Rhabditina</taxon>
        <taxon>Rhabditomorpha</taxon>
        <taxon>Rhabditoidea</taxon>
        <taxon>Rhabditidae</taxon>
        <taxon>Peloderinae</taxon>
        <taxon>Caenorhabditis</taxon>
    </lineage>
</organism>
<dbReference type="AlphaFoldDB" id="A0AAE9DUC0"/>